<dbReference type="EMBL" id="PVTF01000004">
    <property type="protein sequence ID" value="PRY42529.1"/>
    <property type="molecule type" value="Genomic_DNA"/>
</dbReference>
<accession>A0A2T0TA63</accession>
<dbReference type="AlphaFoldDB" id="A0A2T0TA63"/>
<evidence type="ECO:0000313" key="2">
    <source>
        <dbReference type="Proteomes" id="UP000239494"/>
    </source>
</evidence>
<dbReference type="NCBIfam" id="TIGR03085">
    <property type="entry name" value="TIGR03085 family metal-binding protein"/>
    <property type="match status" value="1"/>
</dbReference>
<comment type="caution">
    <text evidence="1">The sequence shown here is derived from an EMBL/GenBank/DDBJ whole genome shotgun (WGS) entry which is preliminary data.</text>
</comment>
<organism evidence="1 2">
    <name type="scientific">Umezawaea tangerina</name>
    <dbReference type="NCBI Taxonomy" id="84725"/>
    <lineage>
        <taxon>Bacteria</taxon>
        <taxon>Bacillati</taxon>
        <taxon>Actinomycetota</taxon>
        <taxon>Actinomycetes</taxon>
        <taxon>Pseudonocardiales</taxon>
        <taxon>Pseudonocardiaceae</taxon>
        <taxon>Umezawaea</taxon>
    </lineage>
</organism>
<keyword evidence="2" id="KW-1185">Reference proteome</keyword>
<name>A0A2T0TA63_9PSEU</name>
<dbReference type="InterPro" id="IPR017517">
    <property type="entry name" value="Maleyloyr_isom"/>
</dbReference>
<dbReference type="SUPFAM" id="SSF109854">
    <property type="entry name" value="DinB/YfiT-like putative metalloenzymes"/>
    <property type="match status" value="1"/>
</dbReference>
<dbReference type="InterPro" id="IPR017519">
    <property type="entry name" value="CHP03085"/>
</dbReference>
<dbReference type="NCBIfam" id="TIGR03083">
    <property type="entry name" value="maleylpyruvate isomerase family mycothiol-dependent enzyme"/>
    <property type="match status" value="1"/>
</dbReference>
<proteinExistence type="predicted"/>
<dbReference type="InterPro" id="IPR034660">
    <property type="entry name" value="DinB/YfiT-like"/>
</dbReference>
<reference evidence="1 2" key="1">
    <citation type="submission" date="2018-03" db="EMBL/GenBank/DDBJ databases">
        <title>Genomic Encyclopedia of Archaeal and Bacterial Type Strains, Phase II (KMG-II): from individual species to whole genera.</title>
        <authorList>
            <person name="Goeker M."/>
        </authorList>
    </citation>
    <scope>NUCLEOTIDE SEQUENCE [LARGE SCALE GENOMIC DNA]</scope>
    <source>
        <strain evidence="1 2">DSM 44720</strain>
    </source>
</reference>
<sequence>MRGMGLARDERKKLSDLFVQVGPDAPTLCSPWTTKDLAAHLVVREHRLDALPGIRLKALAGHTKKVQDSYAAKPWTELVNLVRQGPPLYSPFRLADEPANSGEFFIHHEDVRRAQEGWEPRPPDPARDAKLWKALAFTSKFAYRRSPVGVVFRRPDGQSITVKQGPTPVVVTGEVGELVLLGSGRKAVRVEFDGDPEAVAAVRGLDTAL</sequence>
<gene>
    <name evidence="1" type="ORF">CLV43_104363</name>
</gene>
<evidence type="ECO:0000313" key="1">
    <source>
        <dbReference type="EMBL" id="PRY42529.1"/>
    </source>
</evidence>
<dbReference type="Proteomes" id="UP000239494">
    <property type="component" value="Unassembled WGS sequence"/>
</dbReference>
<protein>
    <submittedName>
        <fullName evidence="1">Uncharacterized protein (TIGR03085 family)</fullName>
    </submittedName>
</protein>